<keyword evidence="3" id="KW-1185">Reference proteome</keyword>
<gene>
    <name evidence="2" type="ORF">QP939_20265</name>
</gene>
<sequence length="76" mass="7428">MGDAEDRDEPVGAGDGDFGDQGFDEGFGLVVGAAGDDLGDVVGHRCQGSGLGHGGCVVEGEGEFVAADAELFALGA</sequence>
<evidence type="ECO:0000313" key="2">
    <source>
        <dbReference type="EMBL" id="WIV60776.1"/>
    </source>
</evidence>
<dbReference type="RefSeq" id="WP_285458387.1">
    <property type="nucleotide sequence ID" value="NZ_CP127173.1"/>
</dbReference>
<accession>A0ABY8XZD1</accession>
<name>A0ABY8XZD1_9PSEU</name>
<protein>
    <submittedName>
        <fullName evidence="2">Uncharacterized protein</fullName>
    </submittedName>
</protein>
<evidence type="ECO:0000256" key="1">
    <source>
        <dbReference type="SAM" id="MobiDB-lite"/>
    </source>
</evidence>
<feature type="region of interest" description="Disordered" evidence="1">
    <location>
        <begin position="1"/>
        <end position="21"/>
    </location>
</feature>
<reference evidence="2 3" key="1">
    <citation type="submission" date="2023-06" db="EMBL/GenBank/DDBJ databases">
        <authorList>
            <person name="Oyuntsetseg B."/>
            <person name="Kim S.B."/>
        </authorList>
    </citation>
    <scope>NUCLEOTIDE SEQUENCE [LARGE SCALE GENOMIC DNA]</scope>
    <source>
        <strain evidence="2 3">2-2</strain>
    </source>
</reference>
<dbReference type="Proteomes" id="UP001227101">
    <property type="component" value="Chromosome"/>
</dbReference>
<dbReference type="EMBL" id="CP127173">
    <property type="protein sequence ID" value="WIV60776.1"/>
    <property type="molecule type" value="Genomic_DNA"/>
</dbReference>
<proteinExistence type="predicted"/>
<organism evidence="2 3">
    <name type="scientific">Amycolatopsis nalaikhensis</name>
    <dbReference type="NCBI Taxonomy" id="715472"/>
    <lineage>
        <taxon>Bacteria</taxon>
        <taxon>Bacillati</taxon>
        <taxon>Actinomycetota</taxon>
        <taxon>Actinomycetes</taxon>
        <taxon>Pseudonocardiales</taxon>
        <taxon>Pseudonocardiaceae</taxon>
        <taxon>Amycolatopsis</taxon>
    </lineage>
</organism>
<evidence type="ECO:0000313" key="3">
    <source>
        <dbReference type="Proteomes" id="UP001227101"/>
    </source>
</evidence>